<accession>A0A024V3X6</accession>
<reference evidence="3 4" key="1">
    <citation type="submission" date="2013-02" db="EMBL/GenBank/DDBJ databases">
        <title>The Genome Annotation of Plasmodium falciparum Vietnam Oak-Knoll (FVO).</title>
        <authorList>
            <consortium name="The Broad Institute Genome Sequencing Platform"/>
            <consortium name="The Broad Institute Genome Sequencing Center for Infectious Disease"/>
            <person name="Neafsey D."/>
            <person name="Hoffman S."/>
            <person name="Volkman S."/>
            <person name="Rosenthal P."/>
            <person name="Walker B."/>
            <person name="Young S.K."/>
            <person name="Zeng Q."/>
            <person name="Gargeya S."/>
            <person name="Fitzgerald M."/>
            <person name="Haas B."/>
            <person name="Abouelleil A."/>
            <person name="Allen A.W."/>
            <person name="Alvarado L."/>
            <person name="Arachchi H.M."/>
            <person name="Berlin A.M."/>
            <person name="Chapman S.B."/>
            <person name="Gainer-Dewar J."/>
            <person name="Goldberg J."/>
            <person name="Griggs A."/>
            <person name="Gujja S."/>
            <person name="Hansen M."/>
            <person name="Howarth C."/>
            <person name="Imamovic A."/>
            <person name="Ireland A."/>
            <person name="Larimer J."/>
            <person name="McCowan C."/>
            <person name="Murphy C."/>
            <person name="Pearson M."/>
            <person name="Poon T.W."/>
            <person name="Priest M."/>
            <person name="Roberts A."/>
            <person name="Saif S."/>
            <person name="Shea T."/>
            <person name="Sisk P."/>
            <person name="Sykes S."/>
            <person name="Wortman J."/>
            <person name="Nusbaum C."/>
            <person name="Birren B."/>
        </authorList>
    </citation>
    <scope>NUCLEOTIDE SEQUENCE [LARGE SCALE GENOMIC DNA]</scope>
    <source>
        <strain evidence="4">Vietnam Oak-Knoll (FVO)</strain>
    </source>
</reference>
<reference evidence="3 4" key="2">
    <citation type="submission" date="2013-02" db="EMBL/GenBank/DDBJ databases">
        <title>The Genome Sequence of Plasmodium falciparum Vietnam Oak-Knoll (FVO).</title>
        <authorList>
            <consortium name="The Broad Institute Genome Sequencing Platform"/>
            <consortium name="The Broad Institute Genome Sequencing Center for Infectious Disease"/>
            <person name="Neafsey D."/>
            <person name="Cheeseman I."/>
            <person name="Volkman S."/>
            <person name="Adams J."/>
            <person name="Walker B."/>
            <person name="Young S.K."/>
            <person name="Zeng Q."/>
            <person name="Gargeya S."/>
            <person name="Fitzgerald M."/>
            <person name="Haas B."/>
            <person name="Abouelleil A."/>
            <person name="Alvarado L."/>
            <person name="Arachchi H.M."/>
            <person name="Berlin A.M."/>
            <person name="Chapman S.B."/>
            <person name="Dewar J."/>
            <person name="Goldberg J."/>
            <person name="Griggs A."/>
            <person name="Gujja S."/>
            <person name="Hansen M."/>
            <person name="Howarth C."/>
            <person name="Imamovic A."/>
            <person name="Larimer J."/>
            <person name="McCowan C."/>
            <person name="Murphy C."/>
            <person name="Neiman D."/>
            <person name="Pearson M."/>
            <person name="Priest M."/>
            <person name="Roberts A."/>
            <person name="Saif S."/>
            <person name="Shea T."/>
            <person name="Sisk P."/>
            <person name="Sykes S."/>
            <person name="Wortman J."/>
            <person name="Nusbaum C."/>
            <person name="Birren B."/>
        </authorList>
    </citation>
    <scope>NUCLEOTIDE SEQUENCE [LARGE SCALE GENOMIC DNA]</scope>
    <source>
        <strain evidence="4">Vietnam Oak-Knoll (FVO)</strain>
    </source>
</reference>
<dbReference type="Pfam" id="PF02009">
    <property type="entry name" value="RIFIN"/>
    <property type="match status" value="2"/>
</dbReference>
<dbReference type="NCBIfam" id="TIGR01477">
    <property type="entry name" value="RIFIN"/>
    <property type="match status" value="1"/>
</dbReference>
<organism evidence="3 4">
    <name type="scientific">Plasmodium falciparum Vietnam Oak-Knoll</name>
    <name type="common">FVO</name>
    <dbReference type="NCBI Taxonomy" id="1036723"/>
    <lineage>
        <taxon>Eukaryota</taxon>
        <taxon>Sar</taxon>
        <taxon>Alveolata</taxon>
        <taxon>Apicomplexa</taxon>
        <taxon>Aconoidasida</taxon>
        <taxon>Haemosporida</taxon>
        <taxon>Plasmodiidae</taxon>
        <taxon>Plasmodium</taxon>
        <taxon>Plasmodium (Laverania)</taxon>
    </lineage>
</organism>
<keyword evidence="1" id="KW-0812">Transmembrane</keyword>
<evidence type="ECO:0000256" key="1">
    <source>
        <dbReference type="SAM" id="Phobius"/>
    </source>
</evidence>
<evidence type="ECO:0000256" key="2">
    <source>
        <dbReference type="SAM" id="SignalP"/>
    </source>
</evidence>
<keyword evidence="1" id="KW-1133">Transmembrane helix</keyword>
<sequence>MKVHYFNIFLFSLTLKIILLSSGVYNKRNHILTFHKPTTTSRLLCECELYASANYNNDPEMQKVMENYNRQTSQRFEEYNERVIKNRQKCKEQWDKDKKKIILKDKIEKELTEKLAALQTDISTNDIPTCFCEKSLPDKVEKSCLKCGKNLGGFVPGLGLIGGTAVYAAAVNAATKAGITKTMEGLSGIPGLENLIGSSGIEKIVTPLTYNKGQSLFQSIYVIKETKCVGNDLLKKSFCNYTPYPNNPFWYSSCTQQAAIDGAEAYGTTFVTETSPTTFLTNPYIASSIAVMIIVATILVIYLILRYRRKKKMNKKLQYIKLLKE</sequence>
<evidence type="ECO:0000313" key="4">
    <source>
        <dbReference type="Proteomes" id="UP000030690"/>
    </source>
</evidence>
<keyword evidence="1" id="KW-0472">Membrane</keyword>
<feature type="signal peptide" evidence="2">
    <location>
        <begin position="1"/>
        <end position="23"/>
    </location>
</feature>
<proteinExistence type="predicted"/>
<feature type="chain" id="PRO_5001535831" description="Surface antigen" evidence="2">
    <location>
        <begin position="24"/>
        <end position="325"/>
    </location>
</feature>
<feature type="transmembrane region" description="Helical" evidence="1">
    <location>
        <begin position="284"/>
        <end position="305"/>
    </location>
</feature>
<evidence type="ECO:0008006" key="5">
    <source>
        <dbReference type="Google" id="ProtNLM"/>
    </source>
</evidence>
<dbReference type="AlphaFoldDB" id="A0A024V3X6"/>
<dbReference type="EMBL" id="KI925133">
    <property type="protein sequence ID" value="ETW17247.1"/>
    <property type="molecule type" value="Genomic_DNA"/>
</dbReference>
<dbReference type="InterPro" id="IPR006373">
    <property type="entry name" value="VSA_Rifin"/>
</dbReference>
<dbReference type="Proteomes" id="UP000030690">
    <property type="component" value="Unassembled WGS sequence"/>
</dbReference>
<evidence type="ECO:0000313" key="3">
    <source>
        <dbReference type="EMBL" id="ETW17247.1"/>
    </source>
</evidence>
<protein>
    <recommendedName>
        <fullName evidence="5">Surface antigen</fullName>
    </recommendedName>
</protein>
<gene>
    <name evidence="3" type="ORF">PFFVO_03834</name>
</gene>
<name>A0A024V3X6_PLAFA</name>
<keyword evidence="2" id="KW-0732">Signal</keyword>